<organism evidence="1 2">
    <name type="scientific">Catharanthus roseus</name>
    <name type="common">Madagascar periwinkle</name>
    <name type="synonym">Vinca rosea</name>
    <dbReference type="NCBI Taxonomy" id="4058"/>
    <lineage>
        <taxon>Eukaryota</taxon>
        <taxon>Viridiplantae</taxon>
        <taxon>Streptophyta</taxon>
        <taxon>Embryophyta</taxon>
        <taxon>Tracheophyta</taxon>
        <taxon>Spermatophyta</taxon>
        <taxon>Magnoliopsida</taxon>
        <taxon>eudicotyledons</taxon>
        <taxon>Gunneridae</taxon>
        <taxon>Pentapetalae</taxon>
        <taxon>asterids</taxon>
        <taxon>lamiids</taxon>
        <taxon>Gentianales</taxon>
        <taxon>Apocynaceae</taxon>
        <taxon>Rauvolfioideae</taxon>
        <taxon>Vinceae</taxon>
        <taxon>Catharanthinae</taxon>
        <taxon>Catharanthus</taxon>
    </lineage>
</organism>
<accession>A0ACC0B1I2</accession>
<proteinExistence type="predicted"/>
<dbReference type="Proteomes" id="UP001060085">
    <property type="component" value="Linkage Group LG04"/>
</dbReference>
<name>A0ACC0B1I2_CATRO</name>
<dbReference type="EMBL" id="CM044704">
    <property type="protein sequence ID" value="KAI5666496.1"/>
    <property type="molecule type" value="Genomic_DNA"/>
</dbReference>
<keyword evidence="2" id="KW-1185">Reference proteome</keyword>
<reference evidence="2" key="1">
    <citation type="journal article" date="2023" name="Nat. Plants">
        <title>Single-cell RNA sequencing provides a high-resolution roadmap for understanding the multicellular compartmentation of specialized metabolism.</title>
        <authorList>
            <person name="Sun S."/>
            <person name="Shen X."/>
            <person name="Li Y."/>
            <person name="Li Y."/>
            <person name="Wang S."/>
            <person name="Li R."/>
            <person name="Zhang H."/>
            <person name="Shen G."/>
            <person name="Guo B."/>
            <person name="Wei J."/>
            <person name="Xu J."/>
            <person name="St-Pierre B."/>
            <person name="Chen S."/>
            <person name="Sun C."/>
        </authorList>
    </citation>
    <scope>NUCLEOTIDE SEQUENCE [LARGE SCALE GENOMIC DNA]</scope>
</reference>
<evidence type="ECO:0000313" key="2">
    <source>
        <dbReference type="Proteomes" id="UP001060085"/>
    </source>
</evidence>
<protein>
    <submittedName>
        <fullName evidence="1">Uncharacterized protein</fullName>
    </submittedName>
</protein>
<comment type="caution">
    <text evidence="1">The sequence shown here is derived from an EMBL/GenBank/DDBJ whole genome shotgun (WGS) entry which is preliminary data.</text>
</comment>
<gene>
    <name evidence="1" type="ORF">M9H77_16349</name>
</gene>
<sequence>MGKDAQFNCDDLLVDVSPNPLTDDLLVELDVPFTLPELIRTLKDMHPSKSPGRRDFMLFFINNIGMLWSVPKEEQIQMAQIMGVQCSDSEEKYLGLPYLFGRCKKEVLDFLRERIVKKTKGWKKKLLSQLSKDVLIKLTLCNDVTSLIRQFWWSGSDKERGLWEDLYRSKFEGGLGFKDLKYLQNEDMLKMSQNESFWSENEAKKEKK</sequence>
<evidence type="ECO:0000313" key="1">
    <source>
        <dbReference type="EMBL" id="KAI5666496.1"/>
    </source>
</evidence>